<organism evidence="4 5">
    <name type="scientific">Streptomyces alkaliphilus</name>
    <dbReference type="NCBI Taxonomy" id="1472722"/>
    <lineage>
        <taxon>Bacteria</taxon>
        <taxon>Bacillati</taxon>
        <taxon>Actinomycetota</taxon>
        <taxon>Actinomycetes</taxon>
        <taxon>Kitasatosporales</taxon>
        <taxon>Streptomycetaceae</taxon>
        <taxon>Streptomyces</taxon>
    </lineage>
</organism>
<feature type="domain" description="Putative glycogen debranching enzyme N-terminal" evidence="2">
    <location>
        <begin position="9"/>
        <end position="203"/>
    </location>
</feature>
<dbReference type="Gene3D" id="1.50.10.10">
    <property type="match status" value="1"/>
</dbReference>
<sequence>MTVTHHRLLVHNGTFALLGPSGDITGARGALPDGLFTRDARHLSRWQLTVDGTTPTVLVPTTGGSGETASCVLAPPGGRGEPPAVTVFREQTVTAGTLVERIRLVSNRATSGRTMVALTVDADFADQFELRSDHRWYDKPHAVRSRETLPDGVAFGYRRREWHSRTVVSAEPAPDAVEDTGSGARRLVWLLESAPRGSAELVLRVAAHPHGAPGPATGSDDFPAAGTLPSAGPGMGSLDRACARGVADLAALRIPAEGPDGTIHRVPAAGVPWFLTLMGRHALFTSLLALPHLPQPAAATLPALAATRATQEDPARIAQPGKIVHEVRHGELAHFGQVPYARYYGAVDSTPLFLVLLDEHARVTGDTGPARALEGDARAAVEWMFRHGGLDGYGYLVYHPDEGGLANQSWKDSPDAICFADGTPARGAITSAAAQGYAWDALRRTAGLARRVWGDPGWAERLESAARDLRERFLADFWMPEHDFPALALDGTGRRVDALASDAGHLLWSGILDAERAVAVGRRLLEPDFFSGWGVRTLAAGQDAYHPLAYHRGGVWPHDNAVLALGLARYGLRAEGDRLLSGLMALAERHHHRLPEVVAGYGREECPEPVPYPYACSPQAWAAAAPLALLTARRAAEGGDGVAADSSENGAGDTSGNAAGQSGERLAGNPVPESAAAG</sequence>
<keyword evidence="4" id="KW-0032">Aminotransferase</keyword>
<dbReference type="InterPro" id="IPR008928">
    <property type="entry name" value="6-hairpin_glycosidase_sf"/>
</dbReference>
<keyword evidence="4" id="KW-0808">Transferase</keyword>
<evidence type="ECO:0000259" key="2">
    <source>
        <dbReference type="Pfam" id="PF14742"/>
    </source>
</evidence>
<dbReference type="AlphaFoldDB" id="A0A7W3TDJ9"/>
<keyword evidence="5" id="KW-1185">Reference proteome</keyword>
<dbReference type="GO" id="GO:0008483">
    <property type="term" value="F:transaminase activity"/>
    <property type="evidence" value="ECO:0007669"/>
    <property type="project" value="UniProtKB-KW"/>
</dbReference>
<dbReference type="RefSeq" id="WP_182606363.1">
    <property type="nucleotide sequence ID" value="NZ_VKHT01000315.1"/>
</dbReference>
<evidence type="ECO:0000256" key="1">
    <source>
        <dbReference type="SAM" id="MobiDB-lite"/>
    </source>
</evidence>
<dbReference type="Pfam" id="PF22422">
    <property type="entry name" value="MGH1-like_GH"/>
    <property type="match status" value="1"/>
</dbReference>
<dbReference type="InterPro" id="IPR054491">
    <property type="entry name" value="MGH1-like_GH"/>
</dbReference>
<gene>
    <name evidence="4" type="ORF">FNQ90_11920</name>
</gene>
<feature type="domain" description="Mannosylglycerate hydrolase MGH1-like glycoside hydrolase" evidence="3">
    <location>
        <begin position="351"/>
        <end position="590"/>
    </location>
</feature>
<reference evidence="5" key="1">
    <citation type="submission" date="2019-10" db="EMBL/GenBank/DDBJ databases">
        <title>Streptomyces sp. nov., a novel actinobacterium isolated from alkaline environment.</title>
        <authorList>
            <person name="Golinska P."/>
        </authorList>
    </citation>
    <scope>NUCLEOTIDE SEQUENCE [LARGE SCALE GENOMIC DNA]</scope>
    <source>
        <strain evidence="5">DSM 42118</strain>
    </source>
</reference>
<comment type="caution">
    <text evidence="4">The sequence shown here is derived from an EMBL/GenBank/DDBJ whole genome shotgun (WGS) entry which is preliminary data.</text>
</comment>
<evidence type="ECO:0000313" key="4">
    <source>
        <dbReference type="EMBL" id="MBB0244793.1"/>
    </source>
</evidence>
<name>A0A7W3TDJ9_9ACTN</name>
<dbReference type="InterPro" id="IPR032856">
    <property type="entry name" value="GDE_N_bis"/>
</dbReference>
<evidence type="ECO:0000259" key="3">
    <source>
        <dbReference type="Pfam" id="PF22422"/>
    </source>
</evidence>
<evidence type="ECO:0000313" key="5">
    <source>
        <dbReference type="Proteomes" id="UP000538929"/>
    </source>
</evidence>
<dbReference type="InterPro" id="IPR012341">
    <property type="entry name" value="6hp_glycosidase-like_sf"/>
</dbReference>
<feature type="region of interest" description="Disordered" evidence="1">
    <location>
        <begin position="638"/>
        <end position="678"/>
    </location>
</feature>
<accession>A0A7W3TDJ9</accession>
<feature type="compositionally biased region" description="Polar residues" evidence="1">
    <location>
        <begin position="646"/>
        <end position="660"/>
    </location>
</feature>
<dbReference type="Proteomes" id="UP000538929">
    <property type="component" value="Unassembled WGS sequence"/>
</dbReference>
<dbReference type="EMBL" id="VKHT01000315">
    <property type="protein sequence ID" value="MBB0244793.1"/>
    <property type="molecule type" value="Genomic_DNA"/>
</dbReference>
<dbReference type="Pfam" id="PF14742">
    <property type="entry name" value="GDE_N_bis"/>
    <property type="match status" value="1"/>
</dbReference>
<dbReference type="SUPFAM" id="SSF48208">
    <property type="entry name" value="Six-hairpin glycosidases"/>
    <property type="match status" value="1"/>
</dbReference>
<protein>
    <submittedName>
        <fullName evidence="4">Aminotransferase</fullName>
    </submittedName>
</protein>
<dbReference type="GO" id="GO:0005975">
    <property type="term" value="P:carbohydrate metabolic process"/>
    <property type="evidence" value="ECO:0007669"/>
    <property type="project" value="InterPro"/>
</dbReference>
<proteinExistence type="predicted"/>